<comment type="caution">
    <text evidence="4">The sequence shown here is derived from an EMBL/GenBank/DDBJ whole genome shotgun (WGS) entry which is preliminary data.</text>
</comment>
<sequence length="646" mass="73742">MKNKLKRLLANILSKIANIPYLPRWIVFCIDILIVFVSFTISYFVCFDLIKAPILLSSYLIKMGVSVFVSGFFILLFKIHTDVIRYVGFRDILNIFVSLFCANIVLVIMNIILKHFSLCFMPNIGFFINLLLTFATLVFFKTSIRLLFDYIKVKNYEQHKYVSVLVYGFGASSIDTARLINHSSTMKYRVVGFIATAENSAHKHIFNLPVYSLKDIFTDKKILVRYDAIVINPAEIDRKEKQPLSTQCAKSKKELLSMPSVEDLMKEGTDLKRLRKINIEDLLQRIPIQIDIESIGQLLTGKTLLITGAAGSIGSEIVRQVCRFNVKLLLACDVAESPLHEICLEIHDKYPEIKYKPLIANVRDYDLMKHVFEQYQPDIIYHAAAYKHVPLMEAYPCEAILTNVMGSKNMADLAVEYNADVFVMISTDKAVNPSNVMGASKRIAEMYIQSLSKKLETEHVQKKPRFITTRFGNVLGSNGSVIPRFEQQIKEGGPITITHPDIIRYFMTIPEACRLVLDASNFGKGGEVFVFDMGDPVKIKDMAEEMIRLSGYEPYKDINIVVTGLRPGEKLYEELLYDKEAVKPTHNQKIKIGTVKEYDYENVKADLLNLLDIAKKHDHLAVVRRMKEIVPEFISQNSEFEECDKD</sequence>
<evidence type="ECO:0000313" key="5">
    <source>
        <dbReference type="Proteomes" id="UP000324575"/>
    </source>
</evidence>
<dbReference type="GO" id="GO:0016829">
    <property type="term" value="F:lyase activity"/>
    <property type="evidence" value="ECO:0007669"/>
    <property type="project" value="UniProtKB-KW"/>
</dbReference>
<dbReference type="EC" id="4.2.1.135" evidence="4"/>
<evidence type="ECO:0000259" key="3">
    <source>
        <dbReference type="Pfam" id="PF02719"/>
    </source>
</evidence>
<feature type="transmembrane region" description="Helical" evidence="2">
    <location>
        <begin position="124"/>
        <end position="140"/>
    </location>
</feature>
<protein>
    <submittedName>
        <fullName evidence="4">UDP-N-acetyl-alpha-D-glucosamine C6 dehydratase</fullName>
        <ecNumber evidence="4">4.2.1.135</ecNumber>
    </submittedName>
</protein>
<name>A0A5M8NYZ4_9BACT</name>
<dbReference type="EMBL" id="SNRX01000020">
    <property type="protein sequence ID" value="KAA6301360.1"/>
    <property type="molecule type" value="Genomic_DNA"/>
</dbReference>
<keyword evidence="4" id="KW-0456">Lyase</keyword>
<keyword evidence="2" id="KW-0472">Membrane</keyword>
<feature type="transmembrane region" description="Helical" evidence="2">
    <location>
        <begin position="57"/>
        <end position="80"/>
    </location>
</feature>
<evidence type="ECO:0000256" key="2">
    <source>
        <dbReference type="SAM" id="Phobius"/>
    </source>
</evidence>
<dbReference type="CDD" id="cd05237">
    <property type="entry name" value="UDP_invert_4-6DH_SDR_e"/>
    <property type="match status" value="1"/>
</dbReference>
<comment type="similarity">
    <text evidence="1">Belongs to the polysaccharide synthase family.</text>
</comment>
<gene>
    <name evidence="4" type="ORF">EZS26_002449</name>
</gene>
<dbReference type="PANTHER" id="PTHR43318">
    <property type="entry name" value="UDP-N-ACETYLGLUCOSAMINE 4,6-DEHYDRATASE"/>
    <property type="match status" value="1"/>
</dbReference>
<feature type="domain" description="Polysaccharide biosynthesis protein CapD-like" evidence="3">
    <location>
        <begin position="304"/>
        <end position="591"/>
    </location>
</feature>
<dbReference type="Gene3D" id="3.40.50.720">
    <property type="entry name" value="NAD(P)-binding Rossmann-like Domain"/>
    <property type="match status" value="2"/>
</dbReference>
<proteinExistence type="inferred from homology"/>
<organism evidence="4 5">
    <name type="scientific">Candidatus Ordinivivax streblomastigis</name>
    <dbReference type="NCBI Taxonomy" id="2540710"/>
    <lineage>
        <taxon>Bacteria</taxon>
        <taxon>Pseudomonadati</taxon>
        <taxon>Bacteroidota</taxon>
        <taxon>Bacteroidia</taxon>
        <taxon>Bacteroidales</taxon>
        <taxon>Candidatus Ordinivivax</taxon>
    </lineage>
</organism>
<accession>A0A5M8NYZ4</accession>
<evidence type="ECO:0000256" key="1">
    <source>
        <dbReference type="ARBA" id="ARBA00007430"/>
    </source>
</evidence>
<feature type="transmembrane region" description="Helical" evidence="2">
    <location>
        <begin position="21"/>
        <end position="45"/>
    </location>
</feature>
<dbReference type="PANTHER" id="PTHR43318:SF1">
    <property type="entry name" value="POLYSACCHARIDE BIOSYNTHESIS PROTEIN EPSC-RELATED"/>
    <property type="match status" value="1"/>
</dbReference>
<evidence type="ECO:0000313" key="4">
    <source>
        <dbReference type="EMBL" id="KAA6301360.1"/>
    </source>
</evidence>
<dbReference type="SUPFAM" id="SSF51735">
    <property type="entry name" value="NAD(P)-binding Rossmann-fold domains"/>
    <property type="match status" value="1"/>
</dbReference>
<dbReference type="Pfam" id="PF02719">
    <property type="entry name" value="Polysacc_synt_2"/>
    <property type="match status" value="1"/>
</dbReference>
<dbReference type="Proteomes" id="UP000324575">
    <property type="component" value="Unassembled WGS sequence"/>
</dbReference>
<dbReference type="InterPro" id="IPR036291">
    <property type="entry name" value="NAD(P)-bd_dom_sf"/>
</dbReference>
<feature type="transmembrane region" description="Helical" evidence="2">
    <location>
        <begin position="92"/>
        <end position="112"/>
    </location>
</feature>
<feature type="transmembrane region" description="Helical" evidence="2">
    <location>
        <begin position="161"/>
        <end position="180"/>
    </location>
</feature>
<keyword evidence="2" id="KW-0812">Transmembrane</keyword>
<reference evidence="4 5" key="1">
    <citation type="submission" date="2019-03" db="EMBL/GenBank/DDBJ databases">
        <title>Single cell metagenomics reveals metabolic interactions within the superorganism composed of flagellate Streblomastix strix and complex community of Bacteroidetes bacteria on its surface.</title>
        <authorList>
            <person name="Treitli S.C."/>
            <person name="Kolisko M."/>
            <person name="Husnik F."/>
            <person name="Keeling P."/>
            <person name="Hampl V."/>
        </authorList>
    </citation>
    <scope>NUCLEOTIDE SEQUENCE [LARGE SCALE GENOMIC DNA]</scope>
    <source>
        <strain evidence="4">St1</strain>
    </source>
</reference>
<dbReference type="AlphaFoldDB" id="A0A5M8NYZ4"/>
<dbReference type="InterPro" id="IPR003869">
    <property type="entry name" value="Polysac_CapD-like"/>
</dbReference>
<keyword evidence="2" id="KW-1133">Transmembrane helix</keyword>
<dbReference type="InterPro" id="IPR051203">
    <property type="entry name" value="Polysaccharide_Synthase-Rel"/>
</dbReference>